<name>A0A7X2N0M5_9CLOT</name>
<keyword evidence="1" id="KW-1133">Transmembrane helix</keyword>
<feature type="transmembrane region" description="Helical" evidence="1">
    <location>
        <begin position="42"/>
        <end position="64"/>
    </location>
</feature>
<keyword evidence="1" id="KW-0812">Transmembrane</keyword>
<evidence type="ECO:0000256" key="1">
    <source>
        <dbReference type="SAM" id="Phobius"/>
    </source>
</evidence>
<feature type="domain" description="Phosphodiester glycosidase" evidence="2">
    <location>
        <begin position="178"/>
        <end position="362"/>
    </location>
</feature>
<dbReference type="AlphaFoldDB" id="A0A7X2N0M5"/>
<sequence length="363" mass="39931">MWCYRPIIWTNSSKYRIILNIFENKGSRGMKSFSRAKKYAKYIFMVIIINIVIGCFYSIPMVYYGPFKNIREMLVTTAMSTMTHKYIATLFLSDEEINKILNKNKVNDNGESHSSDIKVTATAAKVTDPREGIESIKIDNGNLHGNMLIIKDSKRIKLGVSKDIGKFGEKLDDMCNRYGAIAGINAGGFVDDNGQGNGGTPTGIVVKNGEMVFKDPHIADEPINTIGFNSDGILVLGKYKYSQIDGKLEENKIHDAISFSPFLILNGEPTITRGNGGGGINPRTVVGQRKDGAVIFLVIDGRQSFSLGATLKEVQNIMLEYGAYNAANLDGGSSTTMYYDGKIMNNPCSSDGIRFITTAFLVE</sequence>
<proteinExistence type="predicted"/>
<organism evidence="3 4">
    <name type="scientific">Inconstantimicrobium porci</name>
    <dbReference type="NCBI Taxonomy" id="2652291"/>
    <lineage>
        <taxon>Bacteria</taxon>
        <taxon>Bacillati</taxon>
        <taxon>Bacillota</taxon>
        <taxon>Clostridia</taxon>
        <taxon>Eubacteriales</taxon>
        <taxon>Clostridiaceae</taxon>
        <taxon>Inconstantimicrobium</taxon>
    </lineage>
</organism>
<dbReference type="PANTHER" id="PTHR40446:SF2">
    <property type="entry name" value="N-ACETYLGLUCOSAMINE-1-PHOSPHODIESTER ALPHA-N-ACETYLGLUCOSAMINIDASE"/>
    <property type="match status" value="1"/>
</dbReference>
<dbReference type="Proteomes" id="UP000460287">
    <property type="component" value="Unassembled WGS sequence"/>
</dbReference>
<keyword evidence="4" id="KW-1185">Reference proteome</keyword>
<keyword evidence="1" id="KW-0472">Membrane</keyword>
<dbReference type="PANTHER" id="PTHR40446">
    <property type="entry name" value="N-ACETYLGLUCOSAMINE-1-PHOSPHODIESTER ALPHA-N-ACETYLGLUCOSAMINIDASE"/>
    <property type="match status" value="1"/>
</dbReference>
<evidence type="ECO:0000313" key="3">
    <source>
        <dbReference type="EMBL" id="MSR92561.1"/>
    </source>
</evidence>
<reference evidence="3 4" key="1">
    <citation type="submission" date="2019-08" db="EMBL/GenBank/DDBJ databases">
        <title>In-depth cultivation of the pig gut microbiome towards novel bacterial diversity and tailored functional studies.</title>
        <authorList>
            <person name="Wylensek D."/>
            <person name="Hitch T.C.A."/>
            <person name="Clavel T."/>
        </authorList>
    </citation>
    <scope>NUCLEOTIDE SEQUENCE [LARGE SCALE GENOMIC DNA]</scope>
    <source>
        <strain evidence="3 4">WCA-383-APC-5B</strain>
    </source>
</reference>
<dbReference type="EMBL" id="VULX01000037">
    <property type="protein sequence ID" value="MSR92561.1"/>
    <property type="molecule type" value="Genomic_DNA"/>
</dbReference>
<dbReference type="InterPro" id="IPR018711">
    <property type="entry name" value="NAGPA"/>
</dbReference>
<gene>
    <name evidence="3" type="ORF">FYJ33_14600</name>
</gene>
<dbReference type="Pfam" id="PF09992">
    <property type="entry name" value="NAGPA"/>
    <property type="match status" value="1"/>
</dbReference>
<protein>
    <recommendedName>
        <fullName evidence="2">Phosphodiester glycosidase domain-containing protein</fullName>
    </recommendedName>
</protein>
<evidence type="ECO:0000259" key="2">
    <source>
        <dbReference type="Pfam" id="PF09992"/>
    </source>
</evidence>
<comment type="caution">
    <text evidence="3">The sequence shown here is derived from an EMBL/GenBank/DDBJ whole genome shotgun (WGS) entry which is preliminary data.</text>
</comment>
<accession>A0A7X2N0M5</accession>
<evidence type="ECO:0000313" key="4">
    <source>
        <dbReference type="Proteomes" id="UP000460287"/>
    </source>
</evidence>